<dbReference type="EMBL" id="JBHUMV010000007">
    <property type="protein sequence ID" value="MFD2755413.1"/>
    <property type="molecule type" value="Genomic_DNA"/>
</dbReference>
<dbReference type="PANTHER" id="PTHR40661:SF3">
    <property type="entry name" value="FELS-1 PROPHAGE TRANSCRIPTIONAL REGULATOR"/>
    <property type="match status" value="1"/>
</dbReference>
<dbReference type="CDD" id="cd00093">
    <property type="entry name" value="HTH_XRE"/>
    <property type="match status" value="1"/>
</dbReference>
<dbReference type="CDD" id="cd06529">
    <property type="entry name" value="S24_LexA-like"/>
    <property type="match status" value="1"/>
</dbReference>
<keyword evidence="6" id="KW-1185">Reference proteome</keyword>
<organism evidence="5 6">
    <name type="scientific">Comamonas terrae</name>
    <dbReference type="NCBI Taxonomy" id="673548"/>
    <lineage>
        <taxon>Bacteria</taxon>
        <taxon>Pseudomonadati</taxon>
        <taxon>Pseudomonadota</taxon>
        <taxon>Betaproteobacteria</taxon>
        <taxon>Burkholderiales</taxon>
        <taxon>Comamonadaceae</taxon>
        <taxon>Comamonas</taxon>
    </lineage>
</organism>
<dbReference type="InterPro" id="IPR039418">
    <property type="entry name" value="LexA-like"/>
</dbReference>
<keyword evidence="2" id="KW-0238">DNA-binding</keyword>
<dbReference type="Gene3D" id="2.10.109.10">
    <property type="entry name" value="Umud Fragment, subunit A"/>
    <property type="match status" value="1"/>
</dbReference>
<dbReference type="Gene3D" id="1.10.260.40">
    <property type="entry name" value="lambda repressor-like DNA-binding domains"/>
    <property type="match status" value="1"/>
</dbReference>
<evidence type="ECO:0000313" key="6">
    <source>
        <dbReference type="Proteomes" id="UP001597463"/>
    </source>
</evidence>
<name>A0ABW5UR64_9BURK</name>
<evidence type="ECO:0000256" key="1">
    <source>
        <dbReference type="ARBA" id="ARBA00023015"/>
    </source>
</evidence>
<feature type="domain" description="HTH cro/C1-type" evidence="4">
    <location>
        <begin position="23"/>
        <end position="78"/>
    </location>
</feature>
<evidence type="ECO:0000256" key="2">
    <source>
        <dbReference type="ARBA" id="ARBA00023125"/>
    </source>
</evidence>
<dbReference type="SUPFAM" id="SSF51306">
    <property type="entry name" value="LexA/Signal peptidase"/>
    <property type="match status" value="1"/>
</dbReference>
<evidence type="ECO:0000313" key="5">
    <source>
        <dbReference type="EMBL" id="MFD2755413.1"/>
    </source>
</evidence>
<dbReference type="SUPFAM" id="SSF47413">
    <property type="entry name" value="lambda repressor-like DNA-binding domains"/>
    <property type="match status" value="1"/>
</dbReference>
<dbReference type="InterPro" id="IPR015927">
    <property type="entry name" value="Peptidase_S24_S26A/B/C"/>
</dbReference>
<gene>
    <name evidence="5" type="ORF">ACFSW6_15055</name>
</gene>
<accession>A0ABW5UR64</accession>
<dbReference type="InterPro" id="IPR036286">
    <property type="entry name" value="LexA/Signal_pep-like_sf"/>
</dbReference>
<sequence>MKATIVSIDSAMISTMVDYKERLEKAMKAAGVDITELARSVGVSYQAARKVLEGESKAFTAENNAKAAARLNVASDWLATGMGDMARNANSIVFSEENEDLVRIPLLANSGSMGKGNDTLDADYVVGDLALSAHWINQYIKPGNIRELKFIHAQGESMSPTFSDGDVLLVDVGSRDPASHEGVYVLDVHGQTFIKRVRMRMSGSLEVSSDNPNIKTVDELNGDHQVRVLGRVVWAWNGQKL</sequence>
<dbReference type="InterPro" id="IPR010982">
    <property type="entry name" value="Lambda_DNA-bd_dom_sf"/>
</dbReference>
<dbReference type="InterPro" id="IPR001387">
    <property type="entry name" value="Cro/C1-type_HTH"/>
</dbReference>
<dbReference type="Proteomes" id="UP001597463">
    <property type="component" value="Unassembled WGS sequence"/>
</dbReference>
<dbReference type="SMART" id="SM00530">
    <property type="entry name" value="HTH_XRE"/>
    <property type="match status" value="1"/>
</dbReference>
<proteinExistence type="predicted"/>
<reference evidence="6" key="1">
    <citation type="journal article" date="2019" name="Int. J. Syst. Evol. Microbiol.">
        <title>The Global Catalogue of Microorganisms (GCM) 10K type strain sequencing project: providing services to taxonomists for standard genome sequencing and annotation.</title>
        <authorList>
            <consortium name="The Broad Institute Genomics Platform"/>
            <consortium name="The Broad Institute Genome Sequencing Center for Infectious Disease"/>
            <person name="Wu L."/>
            <person name="Ma J."/>
        </authorList>
    </citation>
    <scope>NUCLEOTIDE SEQUENCE [LARGE SCALE GENOMIC DNA]</scope>
    <source>
        <strain evidence="6">TISTR 1906</strain>
    </source>
</reference>
<dbReference type="PROSITE" id="PS50943">
    <property type="entry name" value="HTH_CROC1"/>
    <property type="match status" value="1"/>
</dbReference>
<comment type="caution">
    <text evidence="5">The sequence shown here is derived from an EMBL/GenBank/DDBJ whole genome shotgun (WGS) entry which is preliminary data.</text>
</comment>
<protein>
    <submittedName>
        <fullName evidence="5">Helix-turn-helix transcriptional regulator</fullName>
    </submittedName>
</protein>
<keyword evidence="3" id="KW-0804">Transcription</keyword>
<dbReference type="Pfam" id="PF00717">
    <property type="entry name" value="Peptidase_S24"/>
    <property type="match status" value="1"/>
</dbReference>
<evidence type="ECO:0000256" key="3">
    <source>
        <dbReference type="ARBA" id="ARBA00023163"/>
    </source>
</evidence>
<keyword evidence="1" id="KW-0805">Transcription regulation</keyword>
<dbReference type="PANTHER" id="PTHR40661">
    <property type="match status" value="1"/>
</dbReference>
<dbReference type="RefSeq" id="WP_245633441.1">
    <property type="nucleotide sequence ID" value="NZ_BCNT01000018.1"/>
</dbReference>
<evidence type="ECO:0000259" key="4">
    <source>
        <dbReference type="PROSITE" id="PS50943"/>
    </source>
</evidence>